<dbReference type="Proteomes" id="UP000078550">
    <property type="component" value="Unassembled WGS sequence"/>
</dbReference>
<evidence type="ECO:0000313" key="5">
    <source>
        <dbReference type="Proteomes" id="UP000078555"/>
    </source>
</evidence>
<keyword evidence="1" id="KW-0472">Membrane</keyword>
<sequence length="268" mass="31782">MQTEANHLGIIIASEHFAPGENETGTILLETMKDNLPRMRNNFMYCKKVEELAEKITTLACGLAIYRKKYIKFIKREKKKQRRKSGNKEILLHGNKNNLRRRSGGLLRDNDLVLFLGSTFLPIFKEYEELVQELIYLCDRNTEVYIEFLYLLLIDSELFNNFLYICMYTSGDKDDLFLYLIYKHFLILIEYYYYFNNAAYFNQLYYKLRGLYVNNQGNAGNYMFLNRDKHLPQGQDLGKEPTTWGKKGKSAYVHHARTHERALKYAYN</sequence>
<organism evidence="3 4">
    <name type="scientific">Plasmodium ovale wallikeri</name>
    <dbReference type="NCBI Taxonomy" id="864142"/>
    <lineage>
        <taxon>Eukaryota</taxon>
        <taxon>Sar</taxon>
        <taxon>Alveolata</taxon>
        <taxon>Apicomplexa</taxon>
        <taxon>Aconoidasida</taxon>
        <taxon>Haemosporida</taxon>
        <taxon>Plasmodiidae</taxon>
        <taxon>Plasmodium</taxon>
        <taxon>Plasmodium (Plasmodium)</taxon>
    </lineage>
</organism>
<name>A0A1A8YMA4_PLAOA</name>
<gene>
    <name evidence="2" type="ORF">POVWA1_010920</name>
    <name evidence="3" type="ORF">POVWA2_011100</name>
</gene>
<dbReference type="AlphaFoldDB" id="A0A1A8YMA4"/>
<protein>
    <submittedName>
        <fullName evidence="3">Uncharacterized protein</fullName>
    </submittedName>
</protein>
<dbReference type="EMBL" id="FLRE01000041">
    <property type="protein sequence ID" value="SBT32715.1"/>
    <property type="molecule type" value="Genomic_DNA"/>
</dbReference>
<evidence type="ECO:0000313" key="2">
    <source>
        <dbReference type="EMBL" id="SBT32199.1"/>
    </source>
</evidence>
<keyword evidence="1" id="KW-1133">Transmembrane helix</keyword>
<dbReference type="EMBL" id="FLRD01000034">
    <property type="protein sequence ID" value="SBT32199.1"/>
    <property type="molecule type" value="Genomic_DNA"/>
</dbReference>
<evidence type="ECO:0000256" key="1">
    <source>
        <dbReference type="SAM" id="Phobius"/>
    </source>
</evidence>
<dbReference type="Proteomes" id="UP000078555">
    <property type="component" value="Unassembled WGS sequence"/>
</dbReference>
<evidence type="ECO:0000313" key="3">
    <source>
        <dbReference type="EMBL" id="SBT32715.1"/>
    </source>
</evidence>
<reference evidence="4 5" key="2">
    <citation type="submission" date="2016-05" db="EMBL/GenBank/DDBJ databases">
        <authorList>
            <person name="Naeem Raeece"/>
        </authorList>
    </citation>
    <scope>NUCLEOTIDE SEQUENCE [LARGE SCALE GENOMIC DNA]</scope>
</reference>
<evidence type="ECO:0000313" key="4">
    <source>
        <dbReference type="Proteomes" id="UP000078550"/>
    </source>
</evidence>
<feature type="transmembrane region" description="Helical" evidence="1">
    <location>
        <begin position="176"/>
        <end position="195"/>
    </location>
</feature>
<reference evidence="3" key="1">
    <citation type="submission" date="2016-05" db="EMBL/GenBank/DDBJ databases">
        <authorList>
            <person name="Lavstsen T."/>
            <person name="Jespersen J.S."/>
        </authorList>
    </citation>
    <scope>NUCLEOTIDE SEQUENCE [LARGE SCALE GENOMIC DNA]</scope>
</reference>
<accession>A0A1A8YMA4</accession>
<feature type="transmembrane region" description="Helical" evidence="1">
    <location>
        <begin position="144"/>
        <end position="164"/>
    </location>
</feature>
<proteinExistence type="predicted"/>
<keyword evidence="5" id="KW-1185">Reference proteome</keyword>
<keyword evidence="1" id="KW-0812">Transmembrane</keyword>